<evidence type="ECO:0000313" key="2">
    <source>
        <dbReference type="Proteomes" id="UP000663505"/>
    </source>
</evidence>
<keyword evidence="2" id="KW-1185">Reference proteome</keyword>
<dbReference type="RefSeq" id="WP_206655717.1">
    <property type="nucleotide sequence ID" value="NZ_CP071182.1"/>
</dbReference>
<dbReference type="EMBL" id="CP071182">
    <property type="protein sequence ID" value="QSO46348.1"/>
    <property type="molecule type" value="Genomic_DNA"/>
</dbReference>
<protein>
    <recommendedName>
        <fullName evidence="3">Competence protein J (ComJ)</fullName>
    </recommendedName>
</protein>
<dbReference type="AlphaFoldDB" id="A0A9X7VWG4"/>
<gene>
    <name evidence="1" type="ORF">JZ786_17890</name>
</gene>
<organism evidence="1 2">
    <name type="scientific">Alicyclobacillus mengziensis</name>
    <dbReference type="NCBI Taxonomy" id="2931921"/>
    <lineage>
        <taxon>Bacteria</taxon>
        <taxon>Bacillati</taxon>
        <taxon>Bacillota</taxon>
        <taxon>Bacilli</taxon>
        <taxon>Bacillales</taxon>
        <taxon>Alicyclobacillaceae</taxon>
        <taxon>Alicyclobacillus</taxon>
    </lineage>
</organism>
<evidence type="ECO:0000313" key="1">
    <source>
        <dbReference type="EMBL" id="QSO46348.1"/>
    </source>
</evidence>
<accession>A0A9X7VWG4</accession>
<evidence type="ECO:0008006" key="3">
    <source>
        <dbReference type="Google" id="ProtNLM"/>
    </source>
</evidence>
<name>A0A9X7VWG4_9BACL</name>
<dbReference type="Proteomes" id="UP000663505">
    <property type="component" value="Chromosome"/>
</dbReference>
<proteinExistence type="predicted"/>
<sequence length="168" mass="19549">MQFRPVKSRTESIVDPQAGFMEFRLDTALGYQEWRGMFAELGVKGTLFNGYMVQSEKEGVQISTTPIQIHLFDGAIYLAPPFEARSYYFEIPRQNVKLGKVYFQIPPDRNAASLDGFKPKRTDMYALDIWAVEGHGEQTIYTLVFEARIKTDEREYHISRFESEQIFR</sequence>
<dbReference type="KEGG" id="afx:JZ786_17890"/>
<reference evidence="1 2" key="1">
    <citation type="submission" date="2021-02" db="EMBL/GenBank/DDBJ databases">
        <title>Alicyclobacillus curvatus sp. nov. and Alicyclobacillus mengziensis sp. nov., two acidophilic bacteria isolated from acid mine drainage.</title>
        <authorList>
            <person name="Huang Y."/>
        </authorList>
    </citation>
    <scope>NUCLEOTIDE SEQUENCE [LARGE SCALE GENOMIC DNA]</scope>
    <source>
        <strain evidence="1 2">S30H14</strain>
    </source>
</reference>